<organism evidence="2 3">
    <name type="scientific">Nocardioides baculatus</name>
    <dbReference type="NCBI Taxonomy" id="2801337"/>
    <lineage>
        <taxon>Bacteria</taxon>
        <taxon>Bacillati</taxon>
        <taxon>Actinomycetota</taxon>
        <taxon>Actinomycetes</taxon>
        <taxon>Propionibacteriales</taxon>
        <taxon>Nocardioidaceae</taxon>
        <taxon>Nocardioides</taxon>
    </lineage>
</organism>
<evidence type="ECO:0000256" key="1">
    <source>
        <dbReference type="SAM" id="SignalP"/>
    </source>
</evidence>
<evidence type="ECO:0000313" key="3">
    <source>
        <dbReference type="Proteomes" id="UP000636918"/>
    </source>
</evidence>
<dbReference type="RefSeq" id="WP_201936082.1">
    <property type="nucleotide sequence ID" value="NZ_JAERSG010000003.1"/>
</dbReference>
<feature type="signal peptide" evidence="1">
    <location>
        <begin position="1"/>
        <end position="28"/>
    </location>
</feature>
<dbReference type="EMBL" id="JAERSG010000003">
    <property type="protein sequence ID" value="MBL0748048.1"/>
    <property type="molecule type" value="Genomic_DNA"/>
</dbReference>
<proteinExistence type="predicted"/>
<dbReference type="Pfam" id="PF17963">
    <property type="entry name" value="Big_9"/>
    <property type="match status" value="1"/>
</dbReference>
<comment type="caution">
    <text evidence="2">The sequence shown here is derived from an EMBL/GenBank/DDBJ whole genome shotgun (WGS) entry which is preliminary data.</text>
</comment>
<feature type="chain" id="PRO_5047251807" description="FlgD Ig-like domain-containing protein" evidence="1">
    <location>
        <begin position="29"/>
        <end position="373"/>
    </location>
</feature>
<evidence type="ECO:0008006" key="4">
    <source>
        <dbReference type="Google" id="ProtNLM"/>
    </source>
</evidence>
<dbReference type="Proteomes" id="UP000636918">
    <property type="component" value="Unassembled WGS sequence"/>
</dbReference>
<name>A0ABS1L9F0_9ACTN</name>
<protein>
    <recommendedName>
        <fullName evidence="4">FlgD Ig-like domain-containing protein</fullName>
    </recommendedName>
</protein>
<keyword evidence="1" id="KW-0732">Signal</keyword>
<dbReference type="InterPro" id="IPR008160">
    <property type="entry name" value="Collagen"/>
</dbReference>
<dbReference type="Gene3D" id="2.60.40.4070">
    <property type="match status" value="1"/>
</dbReference>
<reference evidence="2 3" key="1">
    <citation type="submission" date="2021-01" db="EMBL/GenBank/DDBJ databases">
        <title>Genome seq and assembly of Nocardiodes sp. G10.</title>
        <authorList>
            <person name="Chhetri G."/>
        </authorList>
    </citation>
    <scope>NUCLEOTIDE SEQUENCE [LARGE SCALE GENOMIC DNA]</scope>
    <source>
        <strain evidence="2 3">G10</strain>
    </source>
</reference>
<evidence type="ECO:0000313" key="2">
    <source>
        <dbReference type="EMBL" id="MBL0748048.1"/>
    </source>
</evidence>
<dbReference type="Gene3D" id="2.60.40.3440">
    <property type="match status" value="2"/>
</dbReference>
<dbReference type="Pfam" id="PF01391">
    <property type="entry name" value="Collagen"/>
    <property type="match status" value="1"/>
</dbReference>
<sequence>MTRPTLRLVLAMLIGVVLVTTTSGPASAAAPTCSDMNVGVPHNVALPVFLACSGGTGVGSPDVVITSAPSKGSLSVPTGVSSTDQWVVYTPDPGQSGTDSFSFRGVSSGSGAGGSDELSAVHTVSLLIGAGTAPTCHAVSQSVGTGTSTAVRLVCDAGGDPITSFSIAQGPAHGSLGLSGLGNGVVTYTSVAGYAGTDTFAFRATSTCGAPVCQSVAASVDLTVLPTQAGPVGPEGPAGPVGPVGPVGPAGATGAAGPAGPVGATGPAGADGAVALVDRLVLVAPTPRIVSATGQRVRLSYAVTRDATVSLDVRRGGRLVTTIRTSAATGRNTVIWNGRDRGGRAVGGRYVLVLRATAGGQQSSDTVRLVLRN</sequence>
<keyword evidence="3" id="KW-1185">Reference proteome</keyword>
<gene>
    <name evidence="2" type="ORF">JI751_10535</name>
</gene>
<accession>A0ABS1L9F0</accession>